<reference evidence="1" key="1">
    <citation type="journal article" date="2019" name="BMC Genomics">
        <title>A new reference genome for Sorghum bicolor reveals high levels of sequence similarity between sweet and grain genotypes: implications for the genetics of sugar metabolism.</title>
        <authorList>
            <person name="Cooper E.A."/>
            <person name="Brenton Z.W."/>
            <person name="Flinn B.S."/>
            <person name="Jenkins J."/>
            <person name="Shu S."/>
            <person name="Flowers D."/>
            <person name="Luo F."/>
            <person name="Wang Y."/>
            <person name="Xia P."/>
            <person name="Barry K."/>
            <person name="Daum C."/>
            <person name="Lipzen A."/>
            <person name="Yoshinaga Y."/>
            <person name="Schmutz J."/>
            <person name="Saski C."/>
            <person name="Vermerris W."/>
            <person name="Kresovich S."/>
        </authorList>
    </citation>
    <scope>NUCLEOTIDE SEQUENCE</scope>
</reference>
<dbReference type="EMBL" id="CM027683">
    <property type="protein sequence ID" value="KAG0535581.1"/>
    <property type="molecule type" value="Genomic_DNA"/>
</dbReference>
<protein>
    <submittedName>
        <fullName evidence="1">Uncharacterized protein</fullName>
    </submittedName>
</protein>
<name>A0A921RA93_SORBI</name>
<organism evidence="1 2">
    <name type="scientific">Sorghum bicolor</name>
    <name type="common">Sorghum</name>
    <name type="synonym">Sorghum vulgare</name>
    <dbReference type="NCBI Taxonomy" id="4558"/>
    <lineage>
        <taxon>Eukaryota</taxon>
        <taxon>Viridiplantae</taxon>
        <taxon>Streptophyta</taxon>
        <taxon>Embryophyta</taxon>
        <taxon>Tracheophyta</taxon>
        <taxon>Spermatophyta</taxon>
        <taxon>Magnoliopsida</taxon>
        <taxon>Liliopsida</taxon>
        <taxon>Poales</taxon>
        <taxon>Poaceae</taxon>
        <taxon>PACMAD clade</taxon>
        <taxon>Panicoideae</taxon>
        <taxon>Andropogonodae</taxon>
        <taxon>Andropogoneae</taxon>
        <taxon>Sorghinae</taxon>
        <taxon>Sorghum</taxon>
    </lineage>
</organism>
<evidence type="ECO:0000313" key="2">
    <source>
        <dbReference type="Proteomes" id="UP000807115"/>
    </source>
</evidence>
<dbReference type="Proteomes" id="UP000807115">
    <property type="component" value="Chromosome 4"/>
</dbReference>
<dbReference type="AlphaFoldDB" id="A0A921RA93"/>
<sequence length="64" mass="7405">MTCRLHHWTTLPGFFFEVRWGVFCSHSAGNWNLQCLELDLVHHIELPHPGSRFCQDNGPAFLTP</sequence>
<accession>A0A921RA93</accession>
<gene>
    <name evidence="1" type="ORF">BDA96_04G378200</name>
</gene>
<reference evidence="1" key="2">
    <citation type="submission" date="2020-10" db="EMBL/GenBank/DDBJ databases">
        <authorList>
            <person name="Cooper E.A."/>
            <person name="Brenton Z.W."/>
            <person name="Flinn B.S."/>
            <person name="Jenkins J."/>
            <person name="Shu S."/>
            <person name="Flowers D."/>
            <person name="Luo F."/>
            <person name="Wang Y."/>
            <person name="Xia P."/>
            <person name="Barry K."/>
            <person name="Daum C."/>
            <person name="Lipzen A."/>
            <person name="Yoshinaga Y."/>
            <person name="Schmutz J."/>
            <person name="Saski C."/>
            <person name="Vermerris W."/>
            <person name="Kresovich S."/>
        </authorList>
    </citation>
    <scope>NUCLEOTIDE SEQUENCE</scope>
</reference>
<comment type="caution">
    <text evidence="1">The sequence shown here is derived from an EMBL/GenBank/DDBJ whole genome shotgun (WGS) entry which is preliminary data.</text>
</comment>
<evidence type="ECO:0000313" key="1">
    <source>
        <dbReference type="EMBL" id="KAG0535581.1"/>
    </source>
</evidence>
<proteinExistence type="predicted"/>